<dbReference type="HOGENOM" id="CLU_188546_0_0_1"/>
<sequence>MGNNLSNPLEPDTSGVVWASYDQSSMVMLGVIWALVFYACAMIWTTCALIDRWRGRNDKIRTGKSSVFAALLLSAAWPAVLGYMMVSL</sequence>
<accession>A0A086T7M8</accession>
<evidence type="ECO:0000256" key="1">
    <source>
        <dbReference type="SAM" id="Phobius"/>
    </source>
</evidence>
<protein>
    <submittedName>
        <fullName evidence="2">Uncharacterized protein</fullName>
    </submittedName>
</protein>
<keyword evidence="1" id="KW-0472">Membrane</keyword>
<dbReference type="Proteomes" id="UP000029964">
    <property type="component" value="Unassembled WGS sequence"/>
</dbReference>
<evidence type="ECO:0000313" key="2">
    <source>
        <dbReference type="EMBL" id="KFH45360.1"/>
    </source>
</evidence>
<dbReference type="OrthoDB" id="4987761at2759"/>
<name>A0A086T7M8_HAPC1</name>
<proteinExistence type="predicted"/>
<comment type="caution">
    <text evidence="2">The sequence shown here is derived from an EMBL/GenBank/DDBJ whole genome shotgun (WGS) entry which is preliminary data.</text>
</comment>
<feature type="transmembrane region" description="Helical" evidence="1">
    <location>
        <begin position="26"/>
        <end position="46"/>
    </location>
</feature>
<keyword evidence="3" id="KW-1185">Reference proteome</keyword>
<keyword evidence="1" id="KW-1133">Transmembrane helix</keyword>
<organism evidence="2 3">
    <name type="scientific">Hapsidospora chrysogenum (strain ATCC 11550 / CBS 779.69 / DSM 880 / IAM 14645 / JCM 23072 / IMI 49137)</name>
    <name type="common">Acremonium chrysogenum</name>
    <dbReference type="NCBI Taxonomy" id="857340"/>
    <lineage>
        <taxon>Eukaryota</taxon>
        <taxon>Fungi</taxon>
        <taxon>Dikarya</taxon>
        <taxon>Ascomycota</taxon>
        <taxon>Pezizomycotina</taxon>
        <taxon>Sordariomycetes</taxon>
        <taxon>Hypocreomycetidae</taxon>
        <taxon>Hypocreales</taxon>
        <taxon>Bionectriaceae</taxon>
        <taxon>Hapsidospora</taxon>
    </lineage>
</organism>
<gene>
    <name evidence="2" type="ORF">ACRE_038370</name>
</gene>
<reference evidence="3" key="1">
    <citation type="journal article" date="2014" name="Genome Announc.">
        <title>Genome sequence and annotation of Acremonium chrysogenum, producer of the beta-lactam antibiotic cephalosporin C.</title>
        <authorList>
            <person name="Terfehr D."/>
            <person name="Dahlmann T.A."/>
            <person name="Specht T."/>
            <person name="Zadra I."/>
            <person name="Kuernsteiner H."/>
            <person name="Kueck U."/>
        </authorList>
    </citation>
    <scope>NUCLEOTIDE SEQUENCE [LARGE SCALE GENOMIC DNA]</scope>
    <source>
        <strain evidence="3">ATCC 11550 / CBS 779.69 / DSM 880 / IAM 14645 / JCM 23072 / IMI 49137</strain>
    </source>
</reference>
<keyword evidence="1" id="KW-0812">Transmembrane</keyword>
<feature type="transmembrane region" description="Helical" evidence="1">
    <location>
        <begin position="67"/>
        <end position="86"/>
    </location>
</feature>
<dbReference type="AlphaFoldDB" id="A0A086T7M8"/>
<evidence type="ECO:0000313" key="3">
    <source>
        <dbReference type="Proteomes" id="UP000029964"/>
    </source>
</evidence>
<dbReference type="EMBL" id="JPKY01000033">
    <property type="protein sequence ID" value="KFH45360.1"/>
    <property type="molecule type" value="Genomic_DNA"/>
</dbReference>